<evidence type="ECO:0000313" key="2">
    <source>
        <dbReference type="Proteomes" id="UP000661077"/>
    </source>
</evidence>
<dbReference type="EMBL" id="JAEVLS010000002">
    <property type="protein sequence ID" value="MBM0105284.1"/>
    <property type="molecule type" value="Genomic_DNA"/>
</dbReference>
<sequence>MTDGIGKIVDSKLIHRSYQDLASPAAKQLGELAGDTIKAFRLFTAPIQLLAAGQERFGRWLDAVRDSVPRERQREAPPEIAGPVLMNLRFMDESSKLHHLYLNLLRAAIDQENVANAHPGFIKAIEQMAPSDALLLNILFETVPFQWVVSRDDVRPRALSWMLHKEVSKLMHWQEEDIQTGLEVFVGAAADRLRGVRCSRNARESHQLSVSYVLADRVWSAIHPGLHARRDSQLNTAIR</sequence>
<comment type="caution">
    <text evidence="1">The sequence shown here is derived from an EMBL/GenBank/DDBJ whole genome shotgun (WGS) entry which is preliminary data.</text>
</comment>
<dbReference type="InterPro" id="IPR025506">
    <property type="entry name" value="Abi_alpha"/>
</dbReference>
<dbReference type="Proteomes" id="UP000661077">
    <property type="component" value="Unassembled WGS sequence"/>
</dbReference>
<reference evidence="1 2" key="1">
    <citation type="journal article" date="2021" name="Int. J. Syst. Evol. Microbiol.">
        <title>Steroidobacter gossypii sp. nov., isolated from soil of cotton cropping field.</title>
        <authorList>
            <person name="Huang R."/>
            <person name="Yang S."/>
            <person name="Zhen C."/>
            <person name="Liu W."/>
        </authorList>
    </citation>
    <scope>NUCLEOTIDE SEQUENCE [LARGE SCALE GENOMIC DNA]</scope>
    <source>
        <strain evidence="1 2">S1-65</strain>
    </source>
</reference>
<protein>
    <submittedName>
        <fullName evidence="1">DUF4393 domain-containing protein</fullName>
    </submittedName>
</protein>
<evidence type="ECO:0000313" key="1">
    <source>
        <dbReference type="EMBL" id="MBM0105284.1"/>
    </source>
</evidence>
<keyword evidence="2" id="KW-1185">Reference proteome</keyword>
<name>A0ABS1WWE5_9GAMM</name>
<gene>
    <name evidence="1" type="ORF">JM946_11015</name>
</gene>
<proteinExistence type="predicted"/>
<organism evidence="1 2">
    <name type="scientific">Steroidobacter gossypii</name>
    <dbReference type="NCBI Taxonomy" id="2805490"/>
    <lineage>
        <taxon>Bacteria</taxon>
        <taxon>Pseudomonadati</taxon>
        <taxon>Pseudomonadota</taxon>
        <taxon>Gammaproteobacteria</taxon>
        <taxon>Steroidobacterales</taxon>
        <taxon>Steroidobacteraceae</taxon>
        <taxon>Steroidobacter</taxon>
    </lineage>
</organism>
<dbReference type="Pfam" id="PF14337">
    <property type="entry name" value="Abi_alpha"/>
    <property type="match status" value="1"/>
</dbReference>
<accession>A0ABS1WWE5</accession>